<dbReference type="InterPro" id="IPR013057">
    <property type="entry name" value="AA_transpt_TM"/>
</dbReference>
<keyword evidence="4 5" id="KW-0472">Membrane</keyword>
<feature type="transmembrane region" description="Helical" evidence="5">
    <location>
        <begin position="122"/>
        <end position="141"/>
    </location>
</feature>
<evidence type="ECO:0000256" key="1">
    <source>
        <dbReference type="ARBA" id="ARBA00004370"/>
    </source>
</evidence>
<feature type="transmembrane region" description="Helical" evidence="5">
    <location>
        <begin position="315"/>
        <end position="337"/>
    </location>
</feature>
<feature type="transmembrane region" description="Helical" evidence="5">
    <location>
        <begin position="388"/>
        <end position="413"/>
    </location>
</feature>
<comment type="caution">
    <text evidence="7">The sequence shown here is derived from an EMBL/GenBank/DDBJ whole genome shotgun (WGS) entry which is preliminary data.</text>
</comment>
<proteinExistence type="predicted"/>
<comment type="subcellular location">
    <subcellularLocation>
        <location evidence="1">Membrane</location>
    </subcellularLocation>
</comment>
<evidence type="ECO:0000313" key="7">
    <source>
        <dbReference type="EMBL" id="THH02900.1"/>
    </source>
</evidence>
<feature type="transmembrane region" description="Helical" evidence="5">
    <location>
        <begin position="153"/>
        <end position="172"/>
    </location>
</feature>
<dbReference type="InterPro" id="IPR002123">
    <property type="entry name" value="Plipid/glycerol_acylTrfase"/>
</dbReference>
<dbReference type="GO" id="GO:0016746">
    <property type="term" value="F:acyltransferase activity"/>
    <property type="evidence" value="ECO:0007669"/>
    <property type="project" value="InterPro"/>
</dbReference>
<dbReference type="GO" id="GO:0036149">
    <property type="term" value="P:phosphatidylinositol acyl-chain remodeling"/>
    <property type="evidence" value="ECO:0007669"/>
    <property type="project" value="TreeGrafter"/>
</dbReference>
<dbReference type="EMBL" id="SGPJ01000001">
    <property type="protein sequence ID" value="THH02900.1"/>
    <property type="molecule type" value="Genomic_DNA"/>
</dbReference>
<evidence type="ECO:0000256" key="3">
    <source>
        <dbReference type="ARBA" id="ARBA00022989"/>
    </source>
</evidence>
<dbReference type="Pfam" id="PF01553">
    <property type="entry name" value="Acyltransferase"/>
    <property type="match status" value="1"/>
</dbReference>
<keyword evidence="8" id="KW-1185">Reference proteome</keyword>
<feature type="transmembrane region" description="Helical" evidence="5">
    <location>
        <begin position="286"/>
        <end position="309"/>
    </location>
</feature>
<feature type="transmembrane region" description="Helical" evidence="5">
    <location>
        <begin position="246"/>
        <end position="274"/>
    </location>
</feature>
<evidence type="ECO:0000256" key="5">
    <source>
        <dbReference type="SAM" id="Phobius"/>
    </source>
</evidence>
<keyword evidence="2 5" id="KW-0812">Transmembrane</keyword>
<dbReference type="SMART" id="SM00563">
    <property type="entry name" value="PlsC"/>
    <property type="match status" value="1"/>
</dbReference>
<gene>
    <name evidence="7" type="ORF">EW026_g90</name>
</gene>
<sequence>MSKFNDEKSTIEIPKVVDALDESQTHQDVFSDEESHDIHYKTLSWQFVSLLMIAEIVSNGMLSLPNAMAAVGIVPALILTVFLGIFGLYTAKLLIDFKLNHPEVHNMGDAGYILFGPVGREVLSLGTIIFAVFGSGAELLSGQQALSLLSDNGLWLGLISVALITLCGVLAMIEVTKVFAYAGHFMFFILISEMRRPQDAMKAAWLLQGFSTVFYAVFSVVVYVYLGSTVASPALLSLPPVWAKAAFAIGLGNFLVAGSLYAHTAAKLVFIRFFRHSRHVYSHTPLGWCVWTALCFAAVAAAFVLATAVPIFSDLIGIAASLFAAWYTYGLAGFFWLHDKYHLEGGAPQLKKHWFVLSSILDAMVSGPPNVYALEIQKRPRQTWTQTFYAILFVLVFDIGCLMINGFQFVVLVPLKLLPLPGAHKLYDEAARYSKGAFGTLIGTYLVCCHPYAKASDLHYTSPLSVLVSQIFAPTTLVVSFEREGLGRFSEKEIKEIVERDEAGKVVALRLPQKAVMIANHQVYADWWYAWCLTYLMGTYKDVFIVLKKSLKWVPVVGWGMQFYNFIFLARSWASDRLHLSASLSWLGQRAEKQDTPLTFILYPEGTLVSKDTRPLSKKYADKMGIPDMLHTLLPRSTGLHYSLRSLAPRIPSLQLIDITVSYPGIPAFGYGQSYYTLRSIFLDGVPPPKVHMHLRRFDVAMDVPIGNLSQSNPPTIPNGGSLKPPSKKEVVEIEIPQDERDTFDLWLRNLWKIKDTEMSQFLNTGSFVGDSGLRVEIPVAIRRKREMLDAFAFFVPALVGWIVSRMT</sequence>
<dbReference type="SUPFAM" id="SSF69593">
    <property type="entry name" value="Glycerol-3-phosphate (1)-acyltransferase"/>
    <property type="match status" value="1"/>
</dbReference>
<accession>A0A4S4L0H8</accession>
<dbReference type="GO" id="GO:0005783">
    <property type="term" value="C:endoplasmic reticulum"/>
    <property type="evidence" value="ECO:0007669"/>
    <property type="project" value="TreeGrafter"/>
</dbReference>
<keyword evidence="3 5" id="KW-1133">Transmembrane helix</keyword>
<evidence type="ECO:0000313" key="8">
    <source>
        <dbReference type="Proteomes" id="UP000309038"/>
    </source>
</evidence>
<feature type="domain" description="Phospholipid/glycerol acyltransferase" evidence="6">
    <location>
        <begin position="515"/>
        <end position="641"/>
    </location>
</feature>
<name>A0A4S4L0H8_9APHY</name>
<reference evidence="7 8" key="1">
    <citation type="submission" date="2019-02" db="EMBL/GenBank/DDBJ databases">
        <title>Genome sequencing of the rare red list fungi Phlebia centrifuga.</title>
        <authorList>
            <person name="Buettner E."/>
            <person name="Kellner H."/>
        </authorList>
    </citation>
    <scope>NUCLEOTIDE SEQUENCE [LARGE SCALE GENOMIC DNA]</scope>
    <source>
        <strain evidence="7 8">DSM 108282</strain>
    </source>
</reference>
<feature type="transmembrane region" description="Helical" evidence="5">
    <location>
        <begin position="69"/>
        <end position="89"/>
    </location>
</feature>
<dbReference type="Pfam" id="PF01490">
    <property type="entry name" value="Aa_trans"/>
    <property type="match status" value="2"/>
</dbReference>
<dbReference type="CDD" id="cd07990">
    <property type="entry name" value="LPLAT_LCLAT1-like"/>
    <property type="match status" value="1"/>
</dbReference>
<dbReference type="Proteomes" id="UP000309038">
    <property type="component" value="Unassembled WGS sequence"/>
</dbReference>
<dbReference type="PANTHER" id="PTHR10983">
    <property type="entry name" value="1-ACYLGLYCEROL-3-PHOSPHATE ACYLTRANSFERASE-RELATED"/>
    <property type="match status" value="1"/>
</dbReference>
<evidence type="ECO:0000256" key="2">
    <source>
        <dbReference type="ARBA" id="ARBA00022692"/>
    </source>
</evidence>
<feature type="transmembrane region" description="Helical" evidence="5">
    <location>
        <begin position="206"/>
        <end position="226"/>
    </location>
</feature>
<evidence type="ECO:0000259" key="6">
    <source>
        <dbReference type="SMART" id="SM00563"/>
    </source>
</evidence>
<dbReference type="AlphaFoldDB" id="A0A4S4L0H8"/>
<organism evidence="7 8">
    <name type="scientific">Hermanssonia centrifuga</name>
    <dbReference type="NCBI Taxonomy" id="98765"/>
    <lineage>
        <taxon>Eukaryota</taxon>
        <taxon>Fungi</taxon>
        <taxon>Dikarya</taxon>
        <taxon>Basidiomycota</taxon>
        <taxon>Agaricomycotina</taxon>
        <taxon>Agaricomycetes</taxon>
        <taxon>Polyporales</taxon>
        <taxon>Meruliaceae</taxon>
        <taxon>Hermanssonia</taxon>
    </lineage>
</organism>
<dbReference type="GO" id="GO:0016020">
    <property type="term" value="C:membrane"/>
    <property type="evidence" value="ECO:0007669"/>
    <property type="project" value="UniProtKB-SubCell"/>
</dbReference>
<evidence type="ECO:0000256" key="4">
    <source>
        <dbReference type="ARBA" id="ARBA00023136"/>
    </source>
</evidence>
<dbReference type="PANTHER" id="PTHR10983:SF16">
    <property type="entry name" value="LYSOCARDIOLIPIN ACYLTRANSFERASE 1"/>
    <property type="match status" value="1"/>
</dbReference>
<protein>
    <recommendedName>
        <fullName evidence="6">Phospholipid/glycerol acyltransferase domain-containing protein</fullName>
    </recommendedName>
</protein>